<evidence type="ECO:0000313" key="5">
    <source>
        <dbReference type="Proteomes" id="UP001287286"/>
    </source>
</evidence>
<reference evidence="2 5" key="4">
    <citation type="journal article" date="2024" name="Microbiol. Resour. Announc.">
        <title>Genome annotations for the ascomycete fungi Trichoderma harzianum, Trichoderma aggressivum, and Purpureocillium lilacinum.</title>
        <authorList>
            <person name="Beijen E.P.W."/>
            <person name="Ohm R.A."/>
        </authorList>
    </citation>
    <scope>NUCLEOTIDE SEQUENCE [LARGE SCALE GENOMIC DNA]</scope>
    <source>
        <strain evidence="2 5">CBS 150709</strain>
    </source>
</reference>
<reference evidence="2" key="3">
    <citation type="submission" date="2023-11" db="EMBL/GenBank/DDBJ databases">
        <authorList>
            <person name="Beijen E."/>
            <person name="Ohm R.A."/>
        </authorList>
    </citation>
    <scope>NUCLEOTIDE SEQUENCE</scope>
    <source>
        <strain evidence="2">CBS 150709</strain>
    </source>
</reference>
<proteinExistence type="predicted"/>
<protein>
    <submittedName>
        <fullName evidence="3">Uncharacterized protein</fullName>
    </submittedName>
</protein>
<reference evidence="3" key="1">
    <citation type="submission" date="2015-05" db="EMBL/GenBank/DDBJ databases">
        <authorList>
            <person name="Wang D.B."/>
            <person name="Wang M."/>
        </authorList>
    </citation>
    <scope>NUCLEOTIDE SEQUENCE</scope>
    <source>
        <strain evidence="3">36-1</strain>
    </source>
</reference>
<reference evidence="3 4" key="2">
    <citation type="journal article" date="2016" name="Front. Microbiol.">
        <title>Genome and transcriptome sequences reveal the specific parasitism of the nematophagous Purpureocillium lilacinum 36-1.</title>
        <authorList>
            <person name="Xie J."/>
            <person name="Li S."/>
            <person name="Mo C."/>
            <person name="Xiao X."/>
            <person name="Peng D."/>
            <person name="Wang G."/>
            <person name="Xiao Y."/>
        </authorList>
    </citation>
    <scope>NUCLEOTIDE SEQUENCE [LARGE SCALE GENOMIC DNA]</scope>
    <source>
        <strain evidence="3 4">36-1</strain>
    </source>
</reference>
<evidence type="ECO:0000313" key="2">
    <source>
        <dbReference type="EMBL" id="KAK4086305.1"/>
    </source>
</evidence>
<evidence type="ECO:0000313" key="4">
    <source>
        <dbReference type="Proteomes" id="UP000245956"/>
    </source>
</evidence>
<dbReference type="EMBL" id="JAWRVI010000042">
    <property type="protein sequence ID" value="KAK4086305.1"/>
    <property type="molecule type" value="Genomic_DNA"/>
</dbReference>
<dbReference type="Proteomes" id="UP001287286">
    <property type="component" value="Unassembled WGS sequence"/>
</dbReference>
<name>A0A2U3DVL8_PURLI</name>
<dbReference type="AlphaFoldDB" id="A0A2U3DVL8"/>
<sequence>MHYGAVHITMANGPRYRGYGYGHDEMLLTPVTLQVCSPHPGPAAPAFARWTTSPRRVADGAKLRSMRIASHHALCRVVPALLLLSAVVLSPSPFVAQNPSAVNPHLPRGEIPRPPSVPISFFTVLAPPWRRAALLPRSSSLTAAGPAGGLRAAGPPDDSSP</sequence>
<feature type="region of interest" description="Disordered" evidence="1">
    <location>
        <begin position="140"/>
        <end position="161"/>
    </location>
</feature>
<evidence type="ECO:0000313" key="3">
    <source>
        <dbReference type="EMBL" id="PWI66293.1"/>
    </source>
</evidence>
<accession>A0A2U3DVL8</accession>
<gene>
    <name evidence="3" type="ORF">PCL_05258</name>
    <name evidence="2" type="ORF">Purlil1_9390</name>
</gene>
<feature type="compositionally biased region" description="Low complexity" evidence="1">
    <location>
        <begin position="143"/>
        <end position="161"/>
    </location>
</feature>
<dbReference type="Proteomes" id="UP000245956">
    <property type="component" value="Unassembled WGS sequence"/>
</dbReference>
<evidence type="ECO:0000256" key="1">
    <source>
        <dbReference type="SAM" id="MobiDB-lite"/>
    </source>
</evidence>
<comment type="caution">
    <text evidence="3">The sequence shown here is derived from an EMBL/GenBank/DDBJ whole genome shotgun (WGS) entry which is preliminary data.</text>
</comment>
<organism evidence="3 4">
    <name type="scientific">Purpureocillium lilacinum</name>
    <name type="common">Paecilomyces lilacinus</name>
    <dbReference type="NCBI Taxonomy" id="33203"/>
    <lineage>
        <taxon>Eukaryota</taxon>
        <taxon>Fungi</taxon>
        <taxon>Dikarya</taxon>
        <taxon>Ascomycota</taxon>
        <taxon>Pezizomycotina</taxon>
        <taxon>Sordariomycetes</taxon>
        <taxon>Hypocreomycetidae</taxon>
        <taxon>Hypocreales</taxon>
        <taxon>Ophiocordycipitaceae</taxon>
        <taxon>Purpureocillium</taxon>
    </lineage>
</organism>
<dbReference type="EMBL" id="LCWV01000026">
    <property type="protein sequence ID" value="PWI66293.1"/>
    <property type="molecule type" value="Genomic_DNA"/>
</dbReference>
<keyword evidence="5" id="KW-1185">Reference proteome</keyword>